<evidence type="ECO:0008006" key="3">
    <source>
        <dbReference type="Google" id="ProtNLM"/>
    </source>
</evidence>
<reference evidence="1" key="1">
    <citation type="submission" date="2020-10" db="EMBL/GenBank/DDBJ databases">
        <authorList>
            <person name="Gilroy R."/>
        </authorList>
    </citation>
    <scope>NUCLEOTIDE SEQUENCE</scope>
    <source>
        <strain evidence="1">ChiSjej6B24-2974</strain>
    </source>
</reference>
<dbReference type="Gene3D" id="3.60.20.10">
    <property type="entry name" value="Glutamine Phosphoribosylpyrophosphate, subunit 1, domain 1"/>
    <property type="match status" value="1"/>
</dbReference>
<proteinExistence type="predicted"/>
<dbReference type="SUPFAM" id="SSF56235">
    <property type="entry name" value="N-terminal nucleophile aminohydrolases (Ntn hydrolases)"/>
    <property type="match status" value="1"/>
</dbReference>
<accession>A0A9D1CWG3</accession>
<evidence type="ECO:0000313" key="2">
    <source>
        <dbReference type="Proteomes" id="UP000824260"/>
    </source>
</evidence>
<dbReference type="Proteomes" id="UP000824260">
    <property type="component" value="Unassembled WGS sequence"/>
</dbReference>
<dbReference type="AlphaFoldDB" id="A0A9D1CWG3"/>
<evidence type="ECO:0000313" key="1">
    <source>
        <dbReference type="EMBL" id="HIQ82234.1"/>
    </source>
</evidence>
<name>A0A9D1CWG3_9FIRM</name>
<sequence length="196" mass="22348">MCIICVSRSGVRQPSEAVIRAMFNHNPHGAGYMFARDGWVTIHKGFMNLDDYLQAIREEHFTANDSVVYHFRISTQAGVSPEMTHPFPLSNRPARLRKLDLRCRCGVAHNGIIRLTSDPDNEHYSDTAIFITDYLSHIIRGRADLRDQRVLDSIFQIAQSRFAIMDGGGYIATVGKFIDERGLLFSNASYLPWRMR</sequence>
<protein>
    <recommendedName>
        <fullName evidence="3">Glutamine amidotransferase type-2 domain-containing protein</fullName>
    </recommendedName>
</protein>
<comment type="caution">
    <text evidence="1">The sequence shown here is derived from an EMBL/GenBank/DDBJ whole genome shotgun (WGS) entry which is preliminary data.</text>
</comment>
<dbReference type="EMBL" id="DVFZ01000038">
    <property type="protein sequence ID" value="HIQ82234.1"/>
    <property type="molecule type" value="Genomic_DNA"/>
</dbReference>
<organism evidence="1 2">
    <name type="scientific">Candidatus Pullichristensenella stercorigallinarum</name>
    <dbReference type="NCBI Taxonomy" id="2840909"/>
    <lineage>
        <taxon>Bacteria</taxon>
        <taxon>Bacillati</taxon>
        <taxon>Bacillota</taxon>
        <taxon>Clostridia</taxon>
        <taxon>Candidatus Pullichristensenella</taxon>
    </lineage>
</organism>
<reference evidence="1" key="2">
    <citation type="journal article" date="2021" name="PeerJ">
        <title>Extensive microbial diversity within the chicken gut microbiome revealed by metagenomics and culture.</title>
        <authorList>
            <person name="Gilroy R."/>
            <person name="Ravi A."/>
            <person name="Getino M."/>
            <person name="Pursley I."/>
            <person name="Horton D.L."/>
            <person name="Alikhan N.F."/>
            <person name="Baker D."/>
            <person name="Gharbi K."/>
            <person name="Hall N."/>
            <person name="Watson M."/>
            <person name="Adriaenssens E.M."/>
            <person name="Foster-Nyarko E."/>
            <person name="Jarju S."/>
            <person name="Secka A."/>
            <person name="Antonio M."/>
            <person name="Oren A."/>
            <person name="Chaudhuri R.R."/>
            <person name="La Ragione R."/>
            <person name="Hildebrand F."/>
            <person name="Pallen M.J."/>
        </authorList>
    </citation>
    <scope>NUCLEOTIDE SEQUENCE</scope>
    <source>
        <strain evidence="1">ChiSjej6B24-2974</strain>
    </source>
</reference>
<dbReference type="InterPro" id="IPR029055">
    <property type="entry name" value="Ntn_hydrolases_N"/>
</dbReference>
<gene>
    <name evidence="1" type="ORF">IAA52_03945</name>
</gene>